<dbReference type="AlphaFoldDB" id="A0A315ZZB3"/>
<dbReference type="OrthoDB" id="1937484at2"/>
<reference evidence="2" key="1">
    <citation type="submission" date="2017-07" db="EMBL/GenBank/DDBJ databases">
        <authorList>
            <person name="Varghese N."/>
            <person name="Submissions S."/>
        </authorList>
    </citation>
    <scope>NUCLEOTIDE SEQUENCE [LARGE SCALE GENOMIC DNA]</scope>
    <source>
        <strain evidence="2">NLAE-zl-C134</strain>
    </source>
</reference>
<dbReference type="EMBL" id="UHJJ01000003">
    <property type="protein sequence ID" value="SUQ13584.1"/>
    <property type="molecule type" value="Genomic_DNA"/>
</dbReference>
<organism evidence="1 2">
    <name type="scientific">Faecalicatena contorta</name>
    <dbReference type="NCBI Taxonomy" id="39482"/>
    <lineage>
        <taxon>Bacteria</taxon>
        <taxon>Bacillati</taxon>
        <taxon>Bacillota</taxon>
        <taxon>Clostridia</taxon>
        <taxon>Lachnospirales</taxon>
        <taxon>Lachnospiraceae</taxon>
        <taxon>Faecalicatena</taxon>
    </lineage>
</organism>
<name>A0A315ZZB3_9FIRM</name>
<proteinExistence type="predicted"/>
<keyword evidence="2" id="KW-1185">Reference proteome</keyword>
<evidence type="ECO:0000313" key="1">
    <source>
        <dbReference type="EMBL" id="SUQ13584.1"/>
    </source>
</evidence>
<sequence length="117" mass="13772">MITENYSISFLGLDPLYYSSTIIGNNWNIAADKIYEETGIRISGRIQESYIVGQDEEELNNTIVFLVESSRVPDEVATEEEYWDAYRDVIEEVRRRLGNPRMDLTIKREDIYHFKKI</sequence>
<gene>
    <name evidence="1" type="ORF">SAMN05216529_103315</name>
</gene>
<dbReference type="RefSeq" id="WP_109709564.1">
    <property type="nucleotide sequence ID" value="NZ_QGDS01000003.1"/>
</dbReference>
<dbReference type="Proteomes" id="UP000254051">
    <property type="component" value="Unassembled WGS sequence"/>
</dbReference>
<evidence type="ECO:0000313" key="2">
    <source>
        <dbReference type="Proteomes" id="UP000254051"/>
    </source>
</evidence>
<accession>A0A315ZZB3</accession>
<protein>
    <submittedName>
        <fullName evidence="1">Uncharacterized protein</fullName>
    </submittedName>
</protein>